<dbReference type="InterPro" id="IPR029063">
    <property type="entry name" value="SAM-dependent_MTases_sf"/>
</dbReference>
<comment type="caution">
    <text evidence="1">The sequence shown here is derived from an EMBL/GenBank/DDBJ whole genome shotgun (WGS) entry which is preliminary data.</text>
</comment>
<dbReference type="EMBL" id="MHLN01000003">
    <property type="protein sequence ID" value="OGZ12579.1"/>
    <property type="molecule type" value="Genomic_DNA"/>
</dbReference>
<dbReference type="AlphaFoldDB" id="A0A1G2DG46"/>
<evidence type="ECO:0000313" key="2">
    <source>
        <dbReference type="Proteomes" id="UP000178099"/>
    </source>
</evidence>
<proteinExistence type="predicted"/>
<dbReference type="Proteomes" id="UP000178099">
    <property type="component" value="Unassembled WGS sequence"/>
</dbReference>
<dbReference type="SUPFAM" id="SSF53335">
    <property type="entry name" value="S-adenosyl-L-methionine-dependent methyltransferases"/>
    <property type="match status" value="1"/>
</dbReference>
<organism evidence="1 2">
    <name type="scientific">Candidatus Lloydbacteria bacterium RIFCSPHIGHO2_02_FULL_51_22</name>
    <dbReference type="NCBI Taxonomy" id="1798663"/>
    <lineage>
        <taxon>Bacteria</taxon>
        <taxon>Candidatus Lloydiibacteriota</taxon>
    </lineage>
</organism>
<protein>
    <submittedName>
        <fullName evidence="1">Uncharacterized protein</fullName>
    </submittedName>
</protein>
<accession>A0A1G2DG46</accession>
<name>A0A1G2DG46_9BACT</name>
<sequence length="200" mass="22747">MTPQEIFILFKNQQGSDHIAGKVTIEAVVSFCKKHNPQNILELGGGIGTLSYAILKNCDGALDIYEHNDFCIRALNDNLREMSKRYTVTTDYLKLPPQREYDLIIIDGGKGKGIYDGGFPQVIASYISSLNSIGTIFIEGRRKSQRFWVAEALRARFLYTPTHYEDPTGGKKGALRLDCKPCSNEFLRTMGHLYWRKRIY</sequence>
<reference evidence="1 2" key="1">
    <citation type="journal article" date="2016" name="Nat. Commun.">
        <title>Thousands of microbial genomes shed light on interconnected biogeochemical processes in an aquifer system.</title>
        <authorList>
            <person name="Anantharaman K."/>
            <person name="Brown C.T."/>
            <person name="Hug L.A."/>
            <person name="Sharon I."/>
            <person name="Castelle C.J."/>
            <person name="Probst A.J."/>
            <person name="Thomas B.C."/>
            <person name="Singh A."/>
            <person name="Wilkins M.J."/>
            <person name="Karaoz U."/>
            <person name="Brodie E.L."/>
            <person name="Williams K.H."/>
            <person name="Hubbard S.S."/>
            <person name="Banfield J.F."/>
        </authorList>
    </citation>
    <scope>NUCLEOTIDE SEQUENCE [LARGE SCALE GENOMIC DNA]</scope>
</reference>
<dbReference type="Gene3D" id="3.40.50.150">
    <property type="entry name" value="Vaccinia Virus protein VP39"/>
    <property type="match status" value="1"/>
</dbReference>
<gene>
    <name evidence="1" type="ORF">A3D67_04195</name>
</gene>
<evidence type="ECO:0000313" key="1">
    <source>
        <dbReference type="EMBL" id="OGZ12579.1"/>
    </source>
</evidence>